<accession>A0A1I4TDB0</accession>
<sequence>MNLLEAALNYAREGIPVFPVHGINDSGACTCGKSDCTHPGKHPINKGGHKNATADEQQINQWWNKHPQANIGIPTDEASKWYVVDVDKEKGIESYRKFLAENRDDVPTASLKVHTGGGWFSSDLCSN</sequence>
<gene>
    <name evidence="2" type="ORF">SAMN05421863_104922</name>
</gene>
<dbReference type="EMBL" id="FOUB01000049">
    <property type="protein sequence ID" value="SFM74550.1"/>
    <property type="molecule type" value="Genomic_DNA"/>
</dbReference>
<name>A0A1I4TDB0_9PROT</name>
<dbReference type="RefSeq" id="WP_074906450.1">
    <property type="nucleotide sequence ID" value="NZ_FOUB01000049.1"/>
</dbReference>
<dbReference type="Pfam" id="PF09250">
    <property type="entry name" value="Prim-Pol"/>
    <property type="match status" value="1"/>
</dbReference>
<dbReference type="AlphaFoldDB" id="A0A1I4TDB0"/>
<dbReference type="OrthoDB" id="5959484at2"/>
<dbReference type="SMART" id="SM00943">
    <property type="entry name" value="Prim-Pol"/>
    <property type="match status" value="1"/>
</dbReference>
<evidence type="ECO:0000259" key="1">
    <source>
        <dbReference type="SMART" id="SM00943"/>
    </source>
</evidence>
<keyword evidence="3" id="KW-1185">Reference proteome</keyword>
<dbReference type="Proteomes" id="UP000183287">
    <property type="component" value="Unassembled WGS sequence"/>
</dbReference>
<reference evidence="3" key="1">
    <citation type="submission" date="2016-10" db="EMBL/GenBank/DDBJ databases">
        <authorList>
            <person name="Varghese N."/>
            <person name="Submissions S."/>
        </authorList>
    </citation>
    <scope>NUCLEOTIDE SEQUENCE [LARGE SCALE GENOMIC DNA]</scope>
    <source>
        <strain evidence="3">Nm44</strain>
    </source>
</reference>
<proteinExistence type="predicted"/>
<evidence type="ECO:0000313" key="3">
    <source>
        <dbReference type="Proteomes" id="UP000183287"/>
    </source>
</evidence>
<dbReference type="InterPro" id="IPR015330">
    <property type="entry name" value="DNA_primase/pol_bifunc_N"/>
</dbReference>
<dbReference type="SUPFAM" id="SSF56747">
    <property type="entry name" value="Prim-pol domain"/>
    <property type="match status" value="1"/>
</dbReference>
<feature type="domain" description="DNA primase/polymerase bifunctional N-terminal" evidence="1">
    <location>
        <begin position="7"/>
        <end position="124"/>
    </location>
</feature>
<protein>
    <submittedName>
        <fullName evidence="2">Bifunctional DNA primase/polymerase, N-terminal</fullName>
    </submittedName>
</protein>
<organism evidence="2 3">
    <name type="scientific">Nitrosomonas communis</name>
    <dbReference type="NCBI Taxonomy" id="44574"/>
    <lineage>
        <taxon>Bacteria</taxon>
        <taxon>Pseudomonadati</taxon>
        <taxon>Pseudomonadota</taxon>
        <taxon>Betaproteobacteria</taxon>
        <taxon>Nitrosomonadales</taxon>
        <taxon>Nitrosomonadaceae</taxon>
        <taxon>Nitrosomonas</taxon>
    </lineage>
</organism>
<evidence type="ECO:0000313" key="2">
    <source>
        <dbReference type="EMBL" id="SFM74550.1"/>
    </source>
</evidence>